<dbReference type="AlphaFoldDB" id="A0A0C3R1J9"/>
<keyword evidence="3 5" id="KW-1133">Transmembrane helix</keyword>
<dbReference type="PRINTS" id="PR01434">
    <property type="entry name" value="NADHDHGNASE5"/>
</dbReference>
<sequence>MYYTNLMPLKEELSLVALIVILLLYDIFGSPKSLKYFQPTACILMGIHTLLNLFPGEAASAFGGMYHYEPMGGIVKTILNIGTLLIFMQANNWLKSEETVIRRGEFYMITLSTLLGMYFMISAGNFLMFFIGMETVSIPMATLAAYNKYQHLSAEAGAKYILSAVFASGLALYGISLIYGTVGTLYFEDIPAGINGSPIQIMAFVFFFTGLGFKLSLVPYHQWTPDVYEGAPTNVTAYLSVISKGSAAFVLMTVLCKVFGNLIHEWQAILYGVIIATITLANLFALRQQNIKRFFAYSSISQAGYIMLGVISGSAIGMTGLVYYILIYTLSNLAAFGVIAIVETRSGKLNIDEYNGLYSTNPKLSIVMMIALFSLAGIPPFAGFFSKFFIFAAAAKEGYYVLVFIALLNTIVSLYYYLRIVKAMFINKNEEAVTAFRSDNYTRLSLVICSAGILLLGLISSVYEYIDTFSRF</sequence>
<feature type="transmembrane region" description="Helical" evidence="5">
    <location>
        <begin position="322"/>
        <end position="343"/>
    </location>
</feature>
<dbReference type="Pfam" id="PF00361">
    <property type="entry name" value="Proton_antipo_M"/>
    <property type="match status" value="1"/>
</dbReference>
<comment type="similarity">
    <text evidence="5">Belongs to the complex I subunit 2 family.</text>
</comment>
<keyword evidence="5" id="KW-0813">Transport</keyword>
<feature type="transmembrane region" description="Helical" evidence="5">
    <location>
        <begin position="106"/>
        <end position="121"/>
    </location>
</feature>
<dbReference type="InterPro" id="IPR010096">
    <property type="entry name" value="NADH-Q_OxRdtase_suN/2"/>
</dbReference>
<feature type="transmembrane region" description="Helical" evidence="5">
    <location>
        <begin position="158"/>
        <end position="179"/>
    </location>
</feature>
<dbReference type="Proteomes" id="UP000031980">
    <property type="component" value="Unassembled WGS sequence"/>
</dbReference>
<comment type="subunit">
    <text evidence="5">NDH-1 is composed of 14 different subunits. Subunits NuoA, H, J, K, L, M, N constitute the membrane sector of the complex.</text>
</comment>
<feature type="domain" description="NADH:quinone oxidoreductase/Mrp antiporter transmembrane" evidence="7">
    <location>
        <begin position="123"/>
        <end position="411"/>
    </location>
</feature>
<dbReference type="OrthoDB" id="9811718at2"/>
<dbReference type="EC" id="7.1.1.-" evidence="5"/>
<evidence type="ECO:0000313" key="9">
    <source>
        <dbReference type="Proteomes" id="UP000031980"/>
    </source>
</evidence>
<feature type="transmembrane region" description="Helical" evidence="5">
    <location>
        <begin position="12"/>
        <end position="29"/>
    </location>
</feature>
<evidence type="ECO:0000259" key="7">
    <source>
        <dbReference type="Pfam" id="PF00361"/>
    </source>
</evidence>
<dbReference type="HAMAP" id="MF_00445">
    <property type="entry name" value="NDH1_NuoN_1"/>
    <property type="match status" value="1"/>
</dbReference>
<feature type="transmembrane region" description="Helical" evidence="5">
    <location>
        <begin position="444"/>
        <end position="466"/>
    </location>
</feature>
<comment type="subcellular location">
    <subcellularLocation>
        <location evidence="5">Cell membrane</location>
        <topology evidence="5">Multi-pass membrane protein</topology>
    </subcellularLocation>
    <subcellularLocation>
        <location evidence="1">Endomembrane system</location>
        <topology evidence="1">Multi-pass membrane protein</topology>
    </subcellularLocation>
    <subcellularLocation>
        <location evidence="6">Membrane</location>
        <topology evidence="6">Multi-pass membrane protein</topology>
    </subcellularLocation>
</comment>
<dbReference type="EMBL" id="JPIU01000051">
    <property type="protein sequence ID" value="KIO42590.1"/>
    <property type="molecule type" value="Genomic_DNA"/>
</dbReference>
<proteinExistence type="inferred from homology"/>
<evidence type="ECO:0000256" key="4">
    <source>
        <dbReference type="ARBA" id="ARBA00023136"/>
    </source>
</evidence>
<keyword evidence="2 5" id="KW-0812">Transmembrane</keyword>
<gene>
    <name evidence="5" type="primary">nuoN</name>
    <name evidence="8" type="ORF">BA92_14590</name>
</gene>
<protein>
    <recommendedName>
        <fullName evidence="5">NADH-quinone oxidoreductase subunit N</fullName>
        <ecNumber evidence="5">7.1.1.-</ecNumber>
    </recommendedName>
    <alternativeName>
        <fullName evidence="5">NADH dehydrogenase I subunit N</fullName>
    </alternativeName>
    <alternativeName>
        <fullName evidence="5">NDH-1 subunit N</fullName>
    </alternativeName>
</protein>
<dbReference type="GO" id="GO:0048038">
    <property type="term" value="F:quinone binding"/>
    <property type="evidence" value="ECO:0007669"/>
    <property type="project" value="UniProtKB-KW"/>
</dbReference>
<evidence type="ECO:0000256" key="2">
    <source>
        <dbReference type="ARBA" id="ARBA00022692"/>
    </source>
</evidence>
<dbReference type="NCBIfam" id="TIGR01770">
    <property type="entry name" value="NDH_I_N"/>
    <property type="match status" value="1"/>
</dbReference>
<keyword evidence="9" id="KW-1185">Reference proteome</keyword>
<keyword evidence="5" id="KW-1003">Cell membrane</keyword>
<evidence type="ECO:0000313" key="8">
    <source>
        <dbReference type="EMBL" id="KIO42590.1"/>
    </source>
</evidence>
<dbReference type="GO" id="GO:0008137">
    <property type="term" value="F:NADH dehydrogenase (ubiquinone) activity"/>
    <property type="evidence" value="ECO:0007669"/>
    <property type="project" value="InterPro"/>
</dbReference>
<dbReference type="RefSeq" id="WP_041505594.1">
    <property type="nucleotide sequence ID" value="NZ_JPIU01000051.1"/>
</dbReference>
<dbReference type="GO" id="GO:0005886">
    <property type="term" value="C:plasma membrane"/>
    <property type="evidence" value="ECO:0007669"/>
    <property type="project" value="UniProtKB-SubCell"/>
</dbReference>
<dbReference type="InterPro" id="IPR001750">
    <property type="entry name" value="ND/Mrp_TM"/>
</dbReference>
<organism evidence="8 9">
    <name type="scientific">Sanguibacteroides justesenii</name>
    <dbReference type="NCBI Taxonomy" id="1547597"/>
    <lineage>
        <taxon>Bacteria</taxon>
        <taxon>Pseudomonadati</taxon>
        <taxon>Bacteroidota</taxon>
        <taxon>Bacteroidia</taxon>
        <taxon>Bacteroidales</taxon>
        <taxon>Porphyromonadaceae</taxon>
        <taxon>Sanguibacteroides</taxon>
    </lineage>
</organism>
<dbReference type="GO" id="GO:0042773">
    <property type="term" value="P:ATP synthesis coupled electron transport"/>
    <property type="evidence" value="ECO:0007669"/>
    <property type="project" value="InterPro"/>
</dbReference>
<name>A0A0C3R1J9_9PORP</name>
<dbReference type="GO" id="GO:0012505">
    <property type="term" value="C:endomembrane system"/>
    <property type="evidence" value="ECO:0007669"/>
    <property type="project" value="UniProtKB-SubCell"/>
</dbReference>
<feature type="transmembrane region" description="Helical" evidence="5">
    <location>
        <begin position="127"/>
        <end position="146"/>
    </location>
</feature>
<feature type="transmembrane region" description="Helical" evidence="5">
    <location>
        <begin position="294"/>
        <end position="316"/>
    </location>
</feature>
<feature type="transmembrane region" description="Helical" evidence="5">
    <location>
        <begin position="266"/>
        <end position="285"/>
    </location>
</feature>
<evidence type="ECO:0000256" key="3">
    <source>
        <dbReference type="ARBA" id="ARBA00022989"/>
    </source>
</evidence>
<keyword evidence="5" id="KW-0520">NAD</keyword>
<feature type="transmembrane region" description="Helical" evidence="5">
    <location>
        <begin position="364"/>
        <end position="386"/>
    </location>
</feature>
<feature type="transmembrane region" description="Helical" evidence="5">
    <location>
        <begin position="74"/>
        <end position="94"/>
    </location>
</feature>
<dbReference type="GO" id="GO:0050136">
    <property type="term" value="F:NADH dehydrogenase (quinone) (non-electrogenic) activity"/>
    <property type="evidence" value="ECO:0007669"/>
    <property type="project" value="UniProtKB-UniRule"/>
</dbReference>
<feature type="transmembrane region" description="Helical" evidence="5">
    <location>
        <begin position="237"/>
        <end position="260"/>
    </location>
</feature>
<feature type="transmembrane region" description="Helical" evidence="5">
    <location>
        <begin position="398"/>
        <end position="418"/>
    </location>
</feature>
<evidence type="ECO:0000256" key="1">
    <source>
        <dbReference type="ARBA" id="ARBA00004127"/>
    </source>
</evidence>
<keyword evidence="4 5" id="KW-0472">Membrane</keyword>
<keyword evidence="5" id="KW-1278">Translocase</keyword>
<dbReference type="PANTHER" id="PTHR22773">
    <property type="entry name" value="NADH DEHYDROGENASE"/>
    <property type="match status" value="1"/>
</dbReference>
<feature type="transmembrane region" description="Helical" evidence="5">
    <location>
        <begin position="199"/>
        <end position="217"/>
    </location>
</feature>
<evidence type="ECO:0000256" key="6">
    <source>
        <dbReference type="RuleBase" id="RU000320"/>
    </source>
</evidence>
<comment type="catalytic activity">
    <reaction evidence="5">
        <text>a quinone + NADH + 5 H(+)(in) = a quinol + NAD(+) + 4 H(+)(out)</text>
        <dbReference type="Rhea" id="RHEA:57888"/>
        <dbReference type="ChEBI" id="CHEBI:15378"/>
        <dbReference type="ChEBI" id="CHEBI:24646"/>
        <dbReference type="ChEBI" id="CHEBI:57540"/>
        <dbReference type="ChEBI" id="CHEBI:57945"/>
        <dbReference type="ChEBI" id="CHEBI:132124"/>
    </reaction>
</comment>
<comment type="caution">
    <text evidence="8">The sequence shown here is derived from an EMBL/GenBank/DDBJ whole genome shotgun (WGS) entry which is preliminary data.</text>
</comment>
<keyword evidence="5" id="KW-0874">Quinone</keyword>
<reference evidence="8 9" key="1">
    <citation type="submission" date="2014-07" db="EMBL/GenBank/DDBJ databases">
        <title>Porphyromonadaceae bacterium OUH 308042 = ATCC BAA-2681 = DSM 28342 draft genome.</title>
        <authorList>
            <person name="Sydenham T.V."/>
            <person name="Hasman H."/>
            <person name="Justensen U.S."/>
        </authorList>
    </citation>
    <scope>NUCLEOTIDE SEQUENCE [LARGE SCALE GENOMIC DNA]</scope>
    <source>
        <strain evidence="8 9">OUH 308042</strain>
    </source>
</reference>
<evidence type="ECO:0000256" key="5">
    <source>
        <dbReference type="HAMAP-Rule" id="MF_00445"/>
    </source>
</evidence>
<accession>A0A0C3R1J9</accession>
<comment type="function">
    <text evidence="5">NDH-1 shuttles electrons from NADH, via FMN and iron-sulfur (Fe-S) centers, to quinones in the respiratory chain. The immediate electron acceptor for the enzyme in this species is believed to be a menaquinone. Couples the redox reaction to proton translocation (for every two electrons transferred, four hydrogen ions are translocated across the cytoplasmic membrane), and thus conserves the redox energy in a proton gradient.</text>
</comment>